<dbReference type="Gene3D" id="1.10.510.10">
    <property type="entry name" value="Transferase(Phosphotransferase) domain 1"/>
    <property type="match status" value="1"/>
</dbReference>
<dbReference type="SUPFAM" id="SSF56112">
    <property type="entry name" value="Protein kinase-like (PK-like)"/>
    <property type="match status" value="1"/>
</dbReference>
<accession>A0A9X3NC42</accession>
<evidence type="ECO:0000313" key="3">
    <source>
        <dbReference type="Proteomes" id="UP001147653"/>
    </source>
</evidence>
<gene>
    <name evidence="2" type="ORF">OJ997_23445</name>
</gene>
<protein>
    <recommendedName>
        <fullName evidence="1">Ternary complex associated domain-containing protein</fullName>
    </recommendedName>
</protein>
<keyword evidence="3" id="KW-1185">Reference proteome</keyword>
<proteinExistence type="predicted"/>
<feature type="domain" description="Ternary complex associated" evidence="1">
    <location>
        <begin position="210"/>
        <end position="321"/>
    </location>
</feature>
<dbReference type="Proteomes" id="UP001147653">
    <property type="component" value="Unassembled WGS sequence"/>
</dbReference>
<dbReference type="AlphaFoldDB" id="A0A9X3NC42"/>
<dbReference type="InterPro" id="IPR045544">
    <property type="entry name" value="TCAD9"/>
</dbReference>
<dbReference type="RefSeq" id="WP_270027679.1">
    <property type="nucleotide sequence ID" value="NZ_JAPDDP010000050.1"/>
</dbReference>
<organism evidence="2 3">
    <name type="scientific">Solirubrobacter phytolaccae</name>
    <dbReference type="NCBI Taxonomy" id="1404360"/>
    <lineage>
        <taxon>Bacteria</taxon>
        <taxon>Bacillati</taxon>
        <taxon>Actinomycetota</taxon>
        <taxon>Thermoleophilia</taxon>
        <taxon>Solirubrobacterales</taxon>
        <taxon>Solirubrobacteraceae</taxon>
        <taxon>Solirubrobacter</taxon>
    </lineage>
</organism>
<evidence type="ECO:0000259" key="1">
    <source>
        <dbReference type="Pfam" id="PF19974"/>
    </source>
</evidence>
<dbReference type="Pfam" id="PF19974">
    <property type="entry name" value="TCAD9"/>
    <property type="match status" value="1"/>
</dbReference>
<sequence length="365" mass="39911">MSAPLQLDHIEIDDVDRDLIARLSLRTKTVFLAALDKGLSGSSVWRARWEVGGVDTKDHVFKIGALYKIQRELDAYVQVASAIDAGSPQMAIARDVVNKRGILVQELMSSGPGSGSLRARIAATTVPDEATKLIDDLYRKRLQGWHFPTKKRFATANLPMREALDWWTDRIDLPKTMDEIGTSGLATSLERFVAITPDEVISLVEDILDREERITLGPVHGDLHSQNILVGTGRIDLIDFGWTNESKWRAVDFLMLECSLKFLVTPANARLVDLLRMETALEPALVGDAVDTASLQALIHGRELAVVAAAVGAIRRAALDAGAVTDASQYRRGLVALTAGLASLPDKINRVFLLHSLATHVKKAA</sequence>
<reference evidence="2" key="1">
    <citation type="submission" date="2022-10" db="EMBL/GenBank/DDBJ databases">
        <title>The WGS of Solirubrobacter phytolaccae KCTC 29190.</title>
        <authorList>
            <person name="Jiang Z."/>
        </authorList>
    </citation>
    <scope>NUCLEOTIDE SEQUENCE</scope>
    <source>
        <strain evidence="2">KCTC 29190</strain>
    </source>
</reference>
<evidence type="ECO:0000313" key="2">
    <source>
        <dbReference type="EMBL" id="MDA0183286.1"/>
    </source>
</evidence>
<name>A0A9X3NC42_9ACTN</name>
<dbReference type="EMBL" id="JAPDDP010000050">
    <property type="protein sequence ID" value="MDA0183286.1"/>
    <property type="molecule type" value="Genomic_DNA"/>
</dbReference>
<comment type="caution">
    <text evidence="2">The sequence shown here is derived from an EMBL/GenBank/DDBJ whole genome shotgun (WGS) entry which is preliminary data.</text>
</comment>
<dbReference type="InterPro" id="IPR011009">
    <property type="entry name" value="Kinase-like_dom_sf"/>
</dbReference>